<feature type="signal peptide" evidence="1">
    <location>
        <begin position="1"/>
        <end position="18"/>
    </location>
</feature>
<evidence type="ECO:0000256" key="1">
    <source>
        <dbReference type="SAM" id="SignalP"/>
    </source>
</evidence>
<dbReference type="PROSITE" id="PS51257">
    <property type="entry name" value="PROKAR_LIPOPROTEIN"/>
    <property type="match status" value="1"/>
</dbReference>
<sequence>MKKSMWLAAALLAGWLAAGCATQRNVALPQDVTYVIVSIGGHDTDKDGRPDITFAKSGQFFGSTGCNRYFGQYLSEGPDIEVVGNVGMTRMYCHNKAEQEQLLAREIVKVKKFEVRGNRLTLTTEDGLRIEGVRAK</sequence>
<organism evidence="3 4">
    <name type="scientific">Candidatus Merdimorpha stercoravium</name>
    <dbReference type="NCBI Taxonomy" id="2840863"/>
    <lineage>
        <taxon>Bacteria</taxon>
        <taxon>Pseudomonadati</taxon>
        <taxon>Bacteroidota</taxon>
        <taxon>Flavobacteriia</taxon>
        <taxon>Flavobacteriales</taxon>
        <taxon>Candidatus Merdimorpha</taxon>
    </lineage>
</organism>
<proteinExistence type="predicted"/>
<comment type="caution">
    <text evidence="3">The sequence shown here is derived from an EMBL/GenBank/DDBJ whole genome shotgun (WGS) entry which is preliminary data.</text>
</comment>
<dbReference type="AlphaFoldDB" id="A0A9D1HAE8"/>
<dbReference type="Gene3D" id="2.40.128.270">
    <property type="match status" value="1"/>
</dbReference>
<name>A0A9D1HAE8_9FLAO</name>
<reference evidence="3" key="2">
    <citation type="journal article" date="2021" name="PeerJ">
        <title>Extensive microbial diversity within the chicken gut microbiome revealed by metagenomics and culture.</title>
        <authorList>
            <person name="Gilroy R."/>
            <person name="Ravi A."/>
            <person name="Getino M."/>
            <person name="Pursley I."/>
            <person name="Horton D.L."/>
            <person name="Alikhan N.F."/>
            <person name="Baker D."/>
            <person name="Gharbi K."/>
            <person name="Hall N."/>
            <person name="Watson M."/>
            <person name="Adriaenssens E.M."/>
            <person name="Foster-Nyarko E."/>
            <person name="Jarju S."/>
            <person name="Secka A."/>
            <person name="Antonio M."/>
            <person name="Oren A."/>
            <person name="Chaudhuri R.R."/>
            <person name="La Ragione R."/>
            <person name="Hildebrand F."/>
            <person name="Pallen M.J."/>
        </authorList>
    </citation>
    <scope>NUCLEOTIDE SEQUENCE</scope>
    <source>
        <strain evidence="3">1383</strain>
    </source>
</reference>
<dbReference type="EMBL" id="DVLY01000065">
    <property type="protein sequence ID" value="HIT97755.1"/>
    <property type="molecule type" value="Genomic_DNA"/>
</dbReference>
<accession>A0A9D1HAE8</accession>
<dbReference type="PANTHER" id="PTHR35535">
    <property type="entry name" value="HEAT SHOCK PROTEIN HSLJ"/>
    <property type="match status" value="1"/>
</dbReference>
<reference evidence="3" key="1">
    <citation type="submission" date="2020-10" db="EMBL/GenBank/DDBJ databases">
        <authorList>
            <person name="Gilroy R."/>
        </authorList>
    </citation>
    <scope>NUCLEOTIDE SEQUENCE</scope>
    <source>
        <strain evidence="3">1383</strain>
    </source>
</reference>
<dbReference type="InterPro" id="IPR053147">
    <property type="entry name" value="Hsp_HslJ-like"/>
</dbReference>
<keyword evidence="1" id="KW-0732">Signal</keyword>
<evidence type="ECO:0000313" key="3">
    <source>
        <dbReference type="EMBL" id="HIT97755.1"/>
    </source>
</evidence>
<feature type="domain" description="DUF306" evidence="2">
    <location>
        <begin position="31"/>
        <end position="127"/>
    </location>
</feature>
<dbReference type="Pfam" id="PF03724">
    <property type="entry name" value="META"/>
    <property type="match status" value="1"/>
</dbReference>
<dbReference type="InterPro" id="IPR038670">
    <property type="entry name" value="HslJ-like_sf"/>
</dbReference>
<protein>
    <submittedName>
        <fullName evidence="3">META domain-containing protein</fullName>
    </submittedName>
</protein>
<evidence type="ECO:0000313" key="4">
    <source>
        <dbReference type="Proteomes" id="UP000824161"/>
    </source>
</evidence>
<dbReference type="InterPro" id="IPR005184">
    <property type="entry name" value="DUF306_Meta_HslJ"/>
</dbReference>
<dbReference type="PANTHER" id="PTHR35535:SF1">
    <property type="entry name" value="HEAT SHOCK PROTEIN HSLJ"/>
    <property type="match status" value="1"/>
</dbReference>
<dbReference type="Proteomes" id="UP000824161">
    <property type="component" value="Unassembled WGS sequence"/>
</dbReference>
<feature type="chain" id="PRO_5039368738" evidence="1">
    <location>
        <begin position="19"/>
        <end position="136"/>
    </location>
</feature>
<gene>
    <name evidence="3" type="ORF">IAC44_02855</name>
</gene>
<evidence type="ECO:0000259" key="2">
    <source>
        <dbReference type="Pfam" id="PF03724"/>
    </source>
</evidence>